<sequence>MPPASPSPIVPGSKIAWIGLGAMGVPMATRLFGAGYSLTGYNRTAHGSLSTLPFPRAGTPSQVVRDADLVILMLRDGKATKEVFDGKEGILSALLPGQIVIDMSTIAPDEAREEARLVADRGALYFDIPVSGSVVPATRGELLLLAGGEESLRPLIEAPLQVLGKSLHWFGPAGSGMAAKLAINLLLGAHMEALAETLQAGSLLGLEKKALADAILDSPLGTPFARIKVKNLLEQDYTRAFSASLMKKDLDLLDRALGSSSPDHPSLSLLRDLYRKILDRGQGEKDLSVVAEALRQGPGAH</sequence>
<name>C6I0M6_9BACT</name>
<dbReference type="InterPro" id="IPR008927">
    <property type="entry name" value="6-PGluconate_DH-like_C_sf"/>
</dbReference>
<accession>C6I0M6</accession>
<proteinExistence type="predicted"/>
<dbReference type="GO" id="GO:0016491">
    <property type="term" value="F:oxidoreductase activity"/>
    <property type="evidence" value="ECO:0007669"/>
    <property type="project" value="UniProtKB-KW"/>
</dbReference>
<feature type="domain" description="3-hydroxyisobutyrate dehydrogenase-like NAD-binding" evidence="5">
    <location>
        <begin position="174"/>
        <end position="292"/>
    </location>
</feature>
<dbReference type="PANTHER" id="PTHR43580:SF2">
    <property type="entry name" value="CYTOKINE-LIKE NUCLEAR FACTOR N-PAC"/>
    <property type="match status" value="1"/>
</dbReference>
<dbReference type="InterPro" id="IPR006115">
    <property type="entry name" value="6PGDH_NADP-bd"/>
</dbReference>
<evidence type="ECO:0000259" key="4">
    <source>
        <dbReference type="Pfam" id="PF03446"/>
    </source>
</evidence>
<dbReference type="SUPFAM" id="SSF51735">
    <property type="entry name" value="NAD(P)-binding Rossmann-fold domains"/>
    <property type="match status" value="1"/>
</dbReference>
<dbReference type="AlphaFoldDB" id="C6I0M6"/>
<dbReference type="InterPro" id="IPR036291">
    <property type="entry name" value="NAD(P)-bd_dom_sf"/>
</dbReference>
<dbReference type="InterPro" id="IPR015815">
    <property type="entry name" value="HIBADH-related"/>
</dbReference>
<dbReference type="PANTHER" id="PTHR43580">
    <property type="entry name" value="OXIDOREDUCTASE GLYR1-RELATED"/>
    <property type="match status" value="1"/>
</dbReference>
<feature type="active site" evidence="3">
    <location>
        <position position="180"/>
    </location>
</feature>
<dbReference type="InterPro" id="IPR013328">
    <property type="entry name" value="6PGD_dom2"/>
</dbReference>
<dbReference type="PIRSF" id="PIRSF000103">
    <property type="entry name" value="HIBADH"/>
    <property type="match status" value="1"/>
</dbReference>
<keyword evidence="2" id="KW-0520">NAD</keyword>
<dbReference type="InterPro" id="IPR051265">
    <property type="entry name" value="HIBADH-related_NP60_sf"/>
</dbReference>
<dbReference type="Pfam" id="PF14833">
    <property type="entry name" value="NAD_binding_11"/>
    <property type="match status" value="1"/>
</dbReference>
<dbReference type="Gene3D" id="3.40.50.720">
    <property type="entry name" value="NAD(P)-binding Rossmann-like Domain"/>
    <property type="match status" value="1"/>
</dbReference>
<reference evidence="6 7" key="1">
    <citation type="journal article" date="2009" name="Appl. Environ. Microbiol.">
        <title>Community genomic and proteomic analyses of chemoautotrophic iron-oxidizing "Leptospirillum rubarum" (Group II) and "Leptospirillum ferrodiazotrophum" (Group III) bacteria in acid mine drainage biofilms.</title>
        <authorList>
            <person name="Goltsman D.S."/>
            <person name="Denef V.J."/>
            <person name="Singer S.W."/>
            <person name="VerBerkmoes N.C."/>
            <person name="Lefsrud M."/>
            <person name="Mueller R.S."/>
            <person name="Dick G.J."/>
            <person name="Sun C.L."/>
            <person name="Wheeler K.E."/>
            <person name="Zemla A."/>
            <person name="Baker B.J."/>
            <person name="Hauser L."/>
            <person name="Land M."/>
            <person name="Shah M.B."/>
            <person name="Thelen M.P."/>
            <person name="Hettich R.L."/>
            <person name="Banfield J.F."/>
        </authorList>
    </citation>
    <scope>NUCLEOTIDE SEQUENCE [LARGE SCALE GENOMIC DNA]</scope>
</reference>
<protein>
    <submittedName>
        <fullName evidence="6">3-hydroxyisobutyrate dehydrogenase</fullName>
    </submittedName>
</protein>
<dbReference type="EMBL" id="GG693887">
    <property type="protein sequence ID" value="EES51681.1"/>
    <property type="molecule type" value="Genomic_DNA"/>
</dbReference>
<evidence type="ECO:0000313" key="6">
    <source>
        <dbReference type="EMBL" id="EES51681.1"/>
    </source>
</evidence>
<feature type="domain" description="6-phosphogluconate dehydrogenase NADP-binding" evidence="4">
    <location>
        <begin position="14"/>
        <end position="171"/>
    </location>
</feature>
<evidence type="ECO:0000256" key="3">
    <source>
        <dbReference type="PIRSR" id="PIRSR000103-1"/>
    </source>
</evidence>
<dbReference type="Gene3D" id="1.10.1040.10">
    <property type="entry name" value="N-(1-d-carboxylethyl)-l-norvaline Dehydrogenase, domain 2"/>
    <property type="match status" value="1"/>
</dbReference>
<evidence type="ECO:0000313" key="7">
    <source>
        <dbReference type="Proteomes" id="UP000009374"/>
    </source>
</evidence>
<dbReference type="SUPFAM" id="SSF48179">
    <property type="entry name" value="6-phosphogluconate dehydrogenase C-terminal domain-like"/>
    <property type="match status" value="1"/>
</dbReference>
<gene>
    <name evidence="6" type="ORF">UBAL3_95680118</name>
</gene>
<evidence type="ECO:0000256" key="1">
    <source>
        <dbReference type="ARBA" id="ARBA00023002"/>
    </source>
</evidence>
<keyword evidence="1" id="KW-0560">Oxidoreductase</keyword>
<dbReference type="Pfam" id="PF03446">
    <property type="entry name" value="NAD_binding_2"/>
    <property type="match status" value="1"/>
</dbReference>
<dbReference type="Proteomes" id="UP000009374">
    <property type="component" value="Unassembled WGS sequence"/>
</dbReference>
<dbReference type="GO" id="GO:0050661">
    <property type="term" value="F:NADP binding"/>
    <property type="evidence" value="ECO:0007669"/>
    <property type="project" value="InterPro"/>
</dbReference>
<evidence type="ECO:0000259" key="5">
    <source>
        <dbReference type="Pfam" id="PF14833"/>
    </source>
</evidence>
<dbReference type="InterPro" id="IPR029154">
    <property type="entry name" value="HIBADH-like_NADP-bd"/>
</dbReference>
<organism evidence="6 7">
    <name type="scientific">Leptospirillum ferrodiazotrophum</name>
    <dbReference type="NCBI Taxonomy" id="412449"/>
    <lineage>
        <taxon>Bacteria</taxon>
        <taxon>Pseudomonadati</taxon>
        <taxon>Nitrospirota</taxon>
        <taxon>Nitrospiria</taxon>
        <taxon>Nitrospirales</taxon>
        <taxon>Nitrospiraceae</taxon>
        <taxon>Leptospirillum</taxon>
    </lineage>
</organism>
<keyword evidence="7" id="KW-1185">Reference proteome</keyword>
<evidence type="ECO:0000256" key="2">
    <source>
        <dbReference type="ARBA" id="ARBA00023027"/>
    </source>
</evidence>
<dbReference type="GO" id="GO:0051287">
    <property type="term" value="F:NAD binding"/>
    <property type="evidence" value="ECO:0007669"/>
    <property type="project" value="InterPro"/>
</dbReference>